<keyword evidence="1" id="KW-0812">Transmembrane</keyword>
<organism evidence="2 3">
    <name type="scientific">Romanomermis culicivorax</name>
    <name type="common">Nematode worm</name>
    <dbReference type="NCBI Taxonomy" id="13658"/>
    <lineage>
        <taxon>Eukaryota</taxon>
        <taxon>Metazoa</taxon>
        <taxon>Ecdysozoa</taxon>
        <taxon>Nematoda</taxon>
        <taxon>Enoplea</taxon>
        <taxon>Dorylaimia</taxon>
        <taxon>Mermithida</taxon>
        <taxon>Mermithoidea</taxon>
        <taxon>Mermithidae</taxon>
        <taxon>Romanomermis</taxon>
    </lineage>
</organism>
<feature type="transmembrane region" description="Helical" evidence="1">
    <location>
        <begin position="25"/>
        <end position="43"/>
    </location>
</feature>
<evidence type="ECO:0000313" key="2">
    <source>
        <dbReference type="Proteomes" id="UP000887565"/>
    </source>
</evidence>
<evidence type="ECO:0000313" key="3">
    <source>
        <dbReference type="WBParaSite" id="nRc.2.0.1.t46779-RA"/>
    </source>
</evidence>
<dbReference type="AlphaFoldDB" id="A0A915L6X9"/>
<sequence>MRQLEFDGVKEYFFEKKRKIRGPDWPIYYWLILILLLCLWIRHPDLKSDAWTFIFDLAVEGMQVVVKSVQLNVLLIKIDTNIRLEDRIM</sequence>
<reference evidence="3" key="1">
    <citation type="submission" date="2022-11" db="UniProtKB">
        <authorList>
            <consortium name="WormBaseParasite"/>
        </authorList>
    </citation>
    <scope>IDENTIFICATION</scope>
</reference>
<keyword evidence="1" id="KW-1133">Transmembrane helix</keyword>
<dbReference type="Proteomes" id="UP000887565">
    <property type="component" value="Unplaced"/>
</dbReference>
<keyword evidence="1" id="KW-0472">Membrane</keyword>
<evidence type="ECO:0000256" key="1">
    <source>
        <dbReference type="SAM" id="Phobius"/>
    </source>
</evidence>
<dbReference type="WBParaSite" id="nRc.2.0.1.t46779-RA">
    <property type="protein sequence ID" value="nRc.2.0.1.t46779-RA"/>
    <property type="gene ID" value="nRc.2.0.1.g46779"/>
</dbReference>
<protein>
    <submittedName>
        <fullName evidence="3">Uncharacterized protein</fullName>
    </submittedName>
</protein>
<proteinExistence type="predicted"/>
<keyword evidence="2" id="KW-1185">Reference proteome</keyword>
<name>A0A915L6X9_ROMCU</name>
<accession>A0A915L6X9</accession>